<evidence type="ECO:0000256" key="1">
    <source>
        <dbReference type="SAM" id="Phobius"/>
    </source>
</evidence>
<dbReference type="NCBIfam" id="TIGR02896">
    <property type="entry name" value="spore_III_AF"/>
    <property type="match status" value="1"/>
</dbReference>
<comment type="caution">
    <text evidence="2">The sequence shown here is derived from an EMBL/GenBank/DDBJ whole genome shotgun (WGS) entry which is preliminary data.</text>
</comment>
<proteinExistence type="predicted"/>
<keyword evidence="3" id="KW-1185">Reference proteome</keyword>
<feature type="transmembrane region" description="Helical" evidence="1">
    <location>
        <begin position="12"/>
        <end position="28"/>
    </location>
</feature>
<evidence type="ECO:0000313" key="3">
    <source>
        <dbReference type="Proteomes" id="UP001231941"/>
    </source>
</evidence>
<name>A0ABT9J3W7_9BACL</name>
<reference evidence="2 3" key="1">
    <citation type="submission" date="2023-08" db="EMBL/GenBank/DDBJ databases">
        <authorList>
            <person name="Park J.-S."/>
        </authorList>
    </citation>
    <scope>NUCLEOTIDE SEQUENCE [LARGE SCALE GENOMIC DNA]</scope>
    <source>
        <strain evidence="2 3">2205SS18-9</strain>
    </source>
</reference>
<evidence type="ECO:0000313" key="2">
    <source>
        <dbReference type="EMBL" id="MDP5275669.1"/>
    </source>
</evidence>
<dbReference type="EMBL" id="JAVAMP010000009">
    <property type="protein sequence ID" value="MDP5275669.1"/>
    <property type="molecule type" value="Genomic_DNA"/>
</dbReference>
<keyword evidence="1" id="KW-0472">Membrane</keyword>
<dbReference type="Proteomes" id="UP001231941">
    <property type="component" value="Unassembled WGS sequence"/>
</dbReference>
<feature type="transmembrane region" description="Helical" evidence="1">
    <location>
        <begin position="34"/>
        <end position="55"/>
    </location>
</feature>
<accession>A0ABT9J3W7</accession>
<keyword evidence="1" id="KW-1133">Transmembrane helix</keyword>
<dbReference type="InterPro" id="IPR014245">
    <property type="entry name" value="Spore_III_AF"/>
</dbReference>
<protein>
    <submittedName>
        <fullName evidence="2">Stage III sporulation protein AF</fullName>
    </submittedName>
</protein>
<organism evidence="2 3">
    <name type="scientific">Chengkuizengella axinellae</name>
    <dbReference type="NCBI Taxonomy" id="3064388"/>
    <lineage>
        <taxon>Bacteria</taxon>
        <taxon>Bacillati</taxon>
        <taxon>Bacillota</taxon>
        <taxon>Bacilli</taxon>
        <taxon>Bacillales</taxon>
        <taxon>Paenibacillaceae</taxon>
        <taxon>Chengkuizengella</taxon>
    </lineage>
</organism>
<keyword evidence="1" id="KW-0812">Transmembrane</keyword>
<dbReference type="RefSeq" id="WP_305992982.1">
    <property type="nucleotide sequence ID" value="NZ_JAVAMP010000009.1"/>
</dbReference>
<sequence length="234" mass="26733">MLHWLSSWLREIILVILLASFVDLILPSNKMQRYVKVVISLFILMTILSPVVSLLKVEWDFEQLNNEFQLEDINTNGYEPMSNIVEEGETLKGKNEQQTNQIVQTKIEEMVYTQLVEQMSLAVQSVNVDLSIEANNEPKVNEMTIILKSQTETNSTLDASEIQPIEEVQPVVIDIQLNDMGENDLNDVDEQSNKAGETTEEMKQLEIEVTSFLVSQWDISSDQINVIYESQHGL</sequence>
<dbReference type="Pfam" id="PF09581">
    <property type="entry name" value="Spore_III_AF"/>
    <property type="match status" value="1"/>
</dbReference>
<gene>
    <name evidence="2" type="primary">spoIIIAF</name>
    <name evidence="2" type="ORF">Q5Y73_16285</name>
</gene>